<keyword evidence="6" id="KW-0449">Lipoprotein</keyword>
<keyword evidence="9" id="KW-0812">Transmembrane</keyword>
<keyword evidence="9" id="KW-1133">Transmembrane helix</keyword>
<dbReference type="InterPro" id="IPR050245">
    <property type="entry name" value="PrsA_foldase"/>
</dbReference>
<evidence type="ECO:0000256" key="6">
    <source>
        <dbReference type="ARBA" id="ARBA00023288"/>
    </source>
</evidence>
<dbReference type="InterPro" id="IPR027304">
    <property type="entry name" value="Trigger_fact/SurA_dom_sf"/>
</dbReference>
<keyword evidence="12" id="KW-1185">Reference proteome</keyword>
<keyword evidence="5" id="KW-0564">Palmitate</keyword>
<comment type="caution">
    <text evidence="11">The sequence shown here is derived from an EMBL/GenBank/DDBJ whole genome shotgun (WGS) entry which is preliminary data.</text>
</comment>
<dbReference type="InterPro" id="IPR000297">
    <property type="entry name" value="PPIase_PpiC"/>
</dbReference>
<evidence type="ECO:0000256" key="1">
    <source>
        <dbReference type="ARBA" id="ARBA00004193"/>
    </source>
</evidence>
<evidence type="ECO:0000256" key="9">
    <source>
        <dbReference type="SAM" id="Phobius"/>
    </source>
</evidence>
<dbReference type="RefSeq" id="WP_181339379.1">
    <property type="nucleotide sequence ID" value="NZ_JAAKDE010000009.1"/>
</dbReference>
<protein>
    <recommendedName>
        <fullName evidence="7">Foldase protein PrsA</fullName>
        <ecNumber evidence="7">5.2.1.8</ecNumber>
    </recommendedName>
</protein>
<evidence type="ECO:0000256" key="2">
    <source>
        <dbReference type="ARBA" id="ARBA00006071"/>
    </source>
</evidence>
<comment type="subcellular location">
    <subcellularLocation>
        <location evidence="1">Cell membrane</location>
        <topology evidence="1">Lipid-anchor</topology>
    </subcellularLocation>
</comment>
<proteinExistence type="inferred from homology"/>
<dbReference type="Pfam" id="PF13623">
    <property type="entry name" value="SurA_N_2"/>
    <property type="match status" value="1"/>
</dbReference>
<dbReference type="EMBL" id="JAAKDE010000009">
    <property type="protein sequence ID" value="MBA2132924.1"/>
    <property type="molecule type" value="Genomic_DNA"/>
</dbReference>
<dbReference type="Proteomes" id="UP000657177">
    <property type="component" value="Unassembled WGS sequence"/>
</dbReference>
<evidence type="ECO:0000256" key="5">
    <source>
        <dbReference type="ARBA" id="ARBA00023139"/>
    </source>
</evidence>
<keyword evidence="7 8" id="KW-0413">Isomerase</keyword>
<evidence type="ECO:0000313" key="11">
    <source>
        <dbReference type="EMBL" id="MBA2132924.1"/>
    </source>
</evidence>
<name>A0A8J6I1E5_9FIRM</name>
<dbReference type="GO" id="GO:0005886">
    <property type="term" value="C:plasma membrane"/>
    <property type="evidence" value="ECO:0007669"/>
    <property type="project" value="UniProtKB-SubCell"/>
</dbReference>
<sequence>MRLRKRLTRQKAVIVLIILSLVSGVFLGVRQFFTGPRSTVVASVNGEKITKDELYQLLLSQAGQQGLNLLIAQKIVDLEAKKQKITITEAEIEEALAKYYDYYGGEESFTQIMAVRGTSLAEVKKNIVNTLKIKKLLEPKIKVTEEEMKAFFEKNKEDFAQKEQVKARHILVATEKEAKEIKEKLAKGEDFAALAKEYSLDESTKNNGGQLGFFNRGDMTPEFEKAAFALAVGEVSAPVKTEYGYHLIKVEEKKQAAAPDYEKSKAEIKEYLFNQKLQAEYNPWLQEVSKQYEIENFLTNAS</sequence>
<evidence type="ECO:0000256" key="8">
    <source>
        <dbReference type="PROSITE-ProRule" id="PRU00278"/>
    </source>
</evidence>
<comment type="similarity">
    <text evidence="2 7">Belongs to the PrsA family.</text>
</comment>
<comment type="function">
    <text evidence="7">Plays a major role in protein secretion by helping the post-translocational extracellular folding of several secreted proteins.</text>
</comment>
<dbReference type="HAMAP" id="MF_01145">
    <property type="entry name" value="Foldase_PrsA"/>
    <property type="match status" value="1"/>
</dbReference>
<organism evidence="11 12">
    <name type="scientific">Capillibacterium thermochitinicola</name>
    <dbReference type="NCBI Taxonomy" id="2699427"/>
    <lineage>
        <taxon>Bacteria</taxon>
        <taxon>Bacillati</taxon>
        <taxon>Bacillota</taxon>
        <taxon>Capillibacterium</taxon>
    </lineage>
</organism>
<keyword evidence="7 8" id="KW-0697">Rotamase</keyword>
<dbReference type="PROSITE" id="PS01096">
    <property type="entry name" value="PPIC_PPIASE_1"/>
    <property type="match status" value="1"/>
</dbReference>
<dbReference type="Gene3D" id="1.10.4030.10">
    <property type="entry name" value="Porin chaperone SurA, peptide-binding domain"/>
    <property type="match status" value="1"/>
</dbReference>
<keyword evidence="3 7" id="KW-1003">Cell membrane</keyword>
<gene>
    <name evidence="7" type="primary">prsA</name>
    <name evidence="11" type="ORF">G5B42_05125</name>
</gene>
<evidence type="ECO:0000313" key="12">
    <source>
        <dbReference type="Proteomes" id="UP000657177"/>
    </source>
</evidence>
<dbReference type="PANTHER" id="PTHR47245">
    <property type="entry name" value="PEPTIDYLPROLYL ISOMERASE"/>
    <property type="match status" value="1"/>
</dbReference>
<feature type="transmembrane region" description="Helical" evidence="9">
    <location>
        <begin position="12"/>
        <end position="33"/>
    </location>
</feature>
<keyword evidence="7" id="KW-0732">Signal</keyword>
<dbReference type="GO" id="GO:0003755">
    <property type="term" value="F:peptidyl-prolyl cis-trans isomerase activity"/>
    <property type="evidence" value="ECO:0007669"/>
    <property type="project" value="UniProtKB-UniRule"/>
</dbReference>
<dbReference type="AlphaFoldDB" id="A0A8J6I1E5"/>
<evidence type="ECO:0000259" key="10">
    <source>
        <dbReference type="PROSITE" id="PS50198"/>
    </source>
</evidence>
<dbReference type="EC" id="5.2.1.8" evidence="7"/>
<evidence type="ECO:0000256" key="3">
    <source>
        <dbReference type="ARBA" id="ARBA00022475"/>
    </source>
</evidence>
<dbReference type="Gene3D" id="3.10.50.40">
    <property type="match status" value="1"/>
</dbReference>
<dbReference type="PROSITE" id="PS50198">
    <property type="entry name" value="PPIC_PPIASE_2"/>
    <property type="match status" value="1"/>
</dbReference>
<dbReference type="InterPro" id="IPR046357">
    <property type="entry name" value="PPIase_dom_sf"/>
</dbReference>
<evidence type="ECO:0000256" key="4">
    <source>
        <dbReference type="ARBA" id="ARBA00023136"/>
    </source>
</evidence>
<dbReference type="SUPFAM" id="SSF109998">
    <property type="entry name" value="Triger factor/SurA peptide-binding domain-like"/>
    <property type="match status" value="1"/>
</dbReference>
<dbReference type="InterPro" id="IPR023058">
    <property type="entry name" value="PPIase_PpiC_CS"/>
</dbReference>
<feature type="domain" description="PpiC" evidence="10">
    <location>
        <begin position="162"/>
        <end position="252"/>
    </location>
</feature>
<evidence type="ECO:0000256" key="7">
    <source>
        <dbReference type="HAMAP-Rule" id="MF_01145"/>
    </source>
</evidence>
<reference evidence="11" key="1">
    <citation type="submission" date="2020-06" db="EMBL/GenBank/DDBJ databases">
        <title>Novel chitinolytic bacterium.</title>
        <authorList>
            <person name="Ungkulpasvich U."/>
            <person name="Kosugi A."/>
            <person name="Uke A."/>
        </authorList>
    </citation>
    <scope>NUCLEOTIDE SEQUENCE</scope>
    <source>
        <strain evidence="11">UUS1-1</strain>
    </source>
</reference>
<dbReference type="PANTHER" id="PTHR47245:SF2">
    <property type="entry name" value="PEPTIDYL-PROLYL CIS-TRANS ISOMERASE HP_0175-RELATED"/>
    <property type="match status" value="1"/>
</dbReference>
<dbReference type="InterPro" id="IPR023059">
    <property type="entry name" value="Foldase_PrsA"/>
</dbReference>
<accession>A0A8J6I1E5</accession>
<keyword evidence="4 7" id="KW-0472">Membrane</keyword>
<comment type="catalytic activity">
    <reaction evidence="7">
        <text>[protein]-peptidylproline (omega=180) = [protein]-peptidylproline (omega=0)</text>
        <dbReference type="Rhea" id="RHEA:16237"/>
        <dbReference type="Rhea" id="RHEA-COMP:10747"/>
        <dbReference type="Rhea" id="RHEA-COMP:10748"/>
        <dbReference type="ChEBI" id="CHEBI:83833"/>
        <dbReference type="ChEBI" id="CHEBI:83834"/>
        <dbReference type="EC" id="5.2.1.8"/>
    </reaction>
</comment>
<dbReference type="SUPFAM" id="SSF54534">
    <property type="entry name" value="FKBP-like"/>
    <property type="match status" value="1"/>
</dbReference>
<dbReference type="Pfam" id="PF00639">
    <property type="entry name" value="Rotamase"/>
    <property type="match status" value="1"/>
</dbReference>
<dbReference type="GO" id="GO:0006457">
    <property type="term" value="P:protein folding"/>
    <property type="evidence" value="ECO:0007669"/>
    <property type="project" value="UniProtKB-UniRule"/>
</dbReference>